<keyword evidence="1" id="KW-1133">Transmembrane helix</keyword>
<evidence type="ECO:0000313" key="4">
    <source>
        <dbReference type="Proteomes" id="UP000076244"/>
    </source>
</evidence>
<evidence type="ECO:0000313" key="2">
    <source>
        <dbReference type="EMBL" id="AMV62771.1"/>
    </source>
</evidence>
<gene>
    <name evidence="2" type="ORF">ADU70_1281</name>
    <name evidence="3" type="ORF">ADU72_1415</name>
</gene>
<dbReference type="RefSeq" id="WP_046870631.1">
    <property type="nucleotide sequence ID" value="NZ_BAAAXI010000018.1"/>
</dbReference>
<organism evidence="2 5">
    <name type="scientific">Pediococcus damnosus</name>
    <dbReference type="NCBI Taxonomy" id="51663"/>
    <lineage>
        <taxon>Bacteria</taxon>
        <taxon>Bacillati</taxon>
        <taxon>Bacillota</taxon>
        <taxon>Bacilli</taxon>
        <taxon>Lactobacillales</taxon>
        <taxon>Lactobacillaceae</taxon>
        <taxon>Pediococcus</taxon>
    </lineage>
</organism>
<evidence type="ECO:0000313" key="3">
    <source>
        <dbReference type="EMBL" id="AMV67344.1"/>
    </source>
</evidence>
<dbReference type="EMBL" id="CP012275">
    <property type="protein sequence ID" value="AMV62771.1"/>
    <property type="molecule type" value="Genomic_DNA"/>
</dbReference>
<dbReference type="GeneID" id="57276677"/>
<accession>A0A0R2HEU2</accession>
<keyword evidence="1" id="KW-0472">Membrane</keyword>
<dbReference type="KEGG" id="pdm:ADU72_1415"/>
<protein>
    <submittedName>
        <fullName evidence="2">Uncharacterized protein</fullName>
    </submittedName>
</protein>
<dbReference type="Proteomes" id="UP000076244">
    <property type="component" value="Chromosome"/>
</dbReference>
<dbReference type="AlphaFoldDB" id="A0A0R2HEU2"/>
<evidence type="ECO:0000313" key="5">
    <source>
        <dbReference type="Proteomes" id="UP000076405"/>
    </source>
</evidence>
<reference evidence="4 5" key="1">
    <citation type="journal article" date="2016" name="PLoS ONE">
        <title>The Identification of Novel Diagnostic Marker Genes for the Detection of Beer Spoiling Pediococcus damnosus Strains Using the BlAst Diagnostic Gene findEr.</title>
        <authorList>
            <person name="Behr J."/>
            <person name="Geissler A.J."/>
            <person name="Schmid J."/>
            <person name="Zehe A."/>
            <person name="Vogel R.F."/>
        </authorList>
    </citation>
    <scope>NUCLEOTIDE SEQUENCE [LARGE SCALE GENOMIC DNA]</scope>
    <source>
        <strain evidence="2 5">TMW 2.1533</strain>
        <strain evidence="3 4">TMW 2.1535</strain>
    </source>
</reference>
<keyword evidence="1" id="KW-0812">Transmembrane</keyword>
<dbReference type="Proteomes" id="UP000076405">
    <property type="component" value="Chromosome"/>
</dbReference>
<proteinExistence type="predicted"/>
<dbReference type="EMBL" id="CP012288">
    <property type="protein sequence ID" value="AMV67344.1"/>
    <property type="molecule type" value="Genomic_DNA"/>
</dbReference>
<feature type="transmembrane region" description="Helical" evidence="1">
    <location>
        <begin position="37"/>
        <end position="54"/>
    </location>
</feature>
<feature type="transmembrane region" description="Helical" evidence="1">
    <location>
        <begin position="7"/>
        <end position="31"/>
    </location>
</feature>
<evidence type="ECO:0000256" key="1">
    <source>
        <dbReference type="SAM" id="Phobius"/>
    </source>
</evidence>
<name>A0A0R2HEU2_9LACO</name>
<keyword evidence="4" id="KW-1185">Reference proteome</keyword>
<dbReference type="OrthoDB" id="2249794at2"/>
<sequence>MKPGKIILLGIIGAVIIGLLVVITTLLPTTFISQQSLIDVVGIVMFAGFGFYIAKIRDKVKK</sequence>